<evidence type="ECO:0000256" key="1">
    <source>
        <dbReference type="ARBA" id="ARBA00023015"/>
    </source>
</evidence>
<dbReference type="Gene3D" id="1.20.120.530">
    <property type="entry name" value="GntR ligand-binding domain-like"/>
    <property type="match status" value="1"/>
</dbReference>
<dbReference type="SMART" id="SM00895">
    <property type="entry name" value="FCD"/>
    <property type="match status" value="1"/>
</dbReference>
<dbReference type="InterPro" id="IPR036388">
    <property type="entry name" value="WH-like_DNA-bd_sf"/>
</dbReference>
<dbReference type="SUPFAM" id="SSF48008">
    <property type="entry name" value="GntR ligand-binding domain-like"/>
    <property type="match status" value="1"/>
</dbReference>
<dbReference type="CDD" id="cd07377">
    <property type="entry name" value="WHTH_GntR"/>
    <property type="match status" value="1"/>
</dbReference>
<accession>A0A178LHW7</accession>
<dbReference type="InterPro" id="IPR036390">
    <property type="entry name" value="WH_DNA-bd_sf"/>
</dbReference>
<dbReference type="GO" id="GO:0003700">
    <property type="term" value="F:DNA-binding transcription factor activity"/>
    <property type="evidence" value="ECO:0007669"/>
    <property type="project" value="InterPro"/>
</dbReference>
<dbReference type="SMART" id="SM00345">
    <property type="entry name" value="HTH_GNTR"/>
    <property type="match status" value="1"/>
</dbReference>
<dbReference type="PROSITE" id="PS50949">
    <property type="entry name" value="HTH_GNTR"/>
    <property type="match status" value="1"/>
</dbReference>
<dbReference type="InterPro" id="IPR000524">
    <property type="entry name" value="Tscrpt_reg_HTH_GntR"/>
</dbReference>
<keyword evidence="2" id="KW-0238">DNA-binding</keyword>
<proteinExistence type="predicted"/>
<dbReference type="Proteomes" id="UP000078356">
    <property type="component" value="Unassembled WGS sequence"/>
</dbReference>
<evidence type="ECO:0000256" key="2">
    <source>
        <dbReference type="ARBA" id="ARBA00023125"/>
    </source>
</evidence>
<dbReference type="AlphaFoldDB" id="A0A178LHW7"/>
<dbReference type="Pfam" id="PF00392">
    <property type="entry name" value="GntR"/>
    <property type="match status" value="1"/>
</dbReference>
<dbReference type="PRINTS" id="PR00035">
    <property type="entry name" value="HTHGNTR"/>
</dbReference>
<dbReference type="GO" id="GO:0003677">
    <property type="term" value="F:DNA binding"/>
    <property type="evidence" value="ECO:0007669"/>
    <property type="project" value="UniProtKB-KW"/>
</dbReference>
<comment type="caution">
    <text evidence="4">The sequence shown here is derived from an EMBL/GenBank/DDBJ whole genome shotgun (WGS) entry which is preliminary data.</text>
</comment>
<dbReference type="SUPFAM" id="SSF46785">
    <property type="entry name" value="Winged helix' DNA-binding domain"/>
    <property type="match status" value="1"/>
</dbReference>
<dbReference type="OrthoDB" id="5450856at2"/>
<dbReference type="PANTHER" id="PTHR43537">
    <property type="entry name" value="TRANSCRIPTIONAL REGULATOR, GNTR FAMILY"/>
    <property type="match status" value="1"/>
</dbReference>
<keyword evidence="3" id="KW-0804">Transcription</keyword>
<evidence type="ECO:0000313" key="5">
    <source>
        <dbReference type="Proteomes" id="UP000078356"/>
    </source>
</evidence>
<sequence length="231" mass="25093">MPFAATRAVPQYAVDAIRRLIETEGYAPGAALPAQRELAERLGVSRASLREALSTLSALGLVSVQPGRGVYVQETASTADGHWPFAGEVAAAHVFQLRFALEGFAAGLAAVTLGPADLDRLEVNLAALHRALRANELEEAAALDFDFHRQLLLAADNPAMLAVITTSPERFHESQKLPFVRPERALETWQEHRRILRALSRRSPAAAQKAMREHIRNAALRSGTPFPVPAV</sequence>
<dbReference type="Gene3D" id="1.10.10.10">
    <property type="entry name" value="Winged helix-like DNA-binding domain superfamily/Winged helix DNA-binding domain"/>
    <property type="match status" value="1"/>
</dbReference>
<dbReference type="EMBL" id="LWCR01000012">
    <property type="protein sequence ID" value="OAN29961.1"/>
    <property type="molecule type" value="Genomic_DNA"/>
</dbReference>
<keyword evidence="1" id="KW-0805">Transcription regulation</keyword>
<gene>
    <name evidence="4" type="ORF">A4V15_03200</name>
</gene>
<evidence type="ECO:0000256" key="3">
    <source>
        <dbReference type="ARBA" id="ARBA00023163"/>
    </source>
</evidence>
<organism evidence="4 5">
    <name type="scientific">Pseudomonas oryzihabitans</name>
    <dbReference type="NCBI Taxonomy" id="47885"/>
    <lineage>
        <taxon>Bacteria</taxon>
        <taxon>Pseudomonadati</taxon>
        <taxon>Pseudomonadota</taxon>
        <taxon>Gammaproteobacteria</taxon>
        <taxon>Pseudomonadales</taxon>
        <taxon>Pseudomonadaceae</taxon>
        <taxon>Pseudomonas</taxon>
    </lineage>
</organism>
<dbReference type="Pfam" id="PF07729">
    <property type="entry name" value="FCD"/>
    <property type="match status" value="1"/>
</dbReference>
<name>A0A178LHW7_9PSED</name>
<dbReference type="InterPro" id="IPR011711">
    <property type="entry name" value="GntR_C"/>
</dbReference>
<evidence type="ECO:0000313" key="4">
    <source>
        <dbReference type="EMBL" id="OAN29961.1"/>
    </source>
</evidence>
<reference evidence="4 5" key="1">
    <citation type="submission" date="2016-04" db="EMBL/GenBank/DDBJ databases">
        <title>Draft Genome Sequences of Staphylococcus capitis Strain H36, S. capitis Strain H65, S. cohnii Strain H62, S. hominis Strain H69, Mycobacterium iranicum Strain H39, Plantibacter sp. Strain H53, Pseudomonas oryzihabitans Strain H72, and Microbacterium sp. Strain H83, isolated from residential settings.</title>
        <authorList>
            <person name="Lymperopoulou D."/>
            <person name="Adams R.I."/>
            <person name="Lindow S."/>
            <person name="Coil D.A."/>
            <person name="Jospin G."/>
            <person name="Eisen J.A."/>
        </authorList>
    </citation>
    <scope>NUCLEOTIDE SEQUENCE [LARGE SCALE GENOMIC DNA]</scope>
    <source>
        <strain evidence="4 5">H72</strain>
    </source>
</reference>
<dbReference type="PANTHER" id="PTHR43537:SF51">
    <property type="entry name" value="HTH-TYPE TRANSCRIPTIONAL REGULATOR LGOR-RELATED"/>
    <property type="match status" value="1"/>
</dbReference>
<dbReference type="InterPro" id="IPR008920">
    <property type="entry name" value="TF_FadR/GntR_C"/>
</dbReference>
<protein>
    <submittedName>
        <fullName evidence="4">GntR family transcriptional regulator</fullName>
    </submittedName>
</protein>
<dbReference type="RefSeq" id="WP_017639416.1">
    <property type="nucleotide sequence ID" value="NZ_CP102428.1"/>
</dbReference>